<dbReference type="AlphaFoldDB" id="A0A3M7TDD5"/>
<feature type="transmembrane region" description="Helical" evidence="15">
    <location>
        <begin position="376"/>
        <end position="398"/>
    </location>
</feature>
<reference evidence="17 18" key="1">
    <citation type="submission" date="2018-08" db="EMBL/GenBank/DDBJ databases">
        <title>Chryseobacterium nematophagum: a novel matrix digesting pathogen of nematodes.</title>
        <authorList>
            <person name="Page A."/>
            <person name="Roberts M."/>
            <person name="Felix M.-A."/>
            <person name="Weir W."/>
        </authorList>
    </citation>
    <scope>NUCLEOTIDE SEQUENCE [LARGE SCALE GENOMIC DNA]</scope>
    <source>
        <strain evidence="17 18">JUb129</strain>
    </source>
</reference>
<feature type="transmembrane region" description="Helical" evidence="15">
    <location>
        <begin position="617"/>
        <end position="643"/>
    </location>
</feature>
<feature type="transmembrane region" description="Helical" evidence="15">
    <location>
        <begin position="655"/>
        <end position="675"/>
    </location>
</feature>
<evidence type="ECO:0000256" key="6">
    <source>
        <dbReference type="ARBA" id="ARBA00022741"/>
    </source>
</evidence>
<feature type="binding site" evidence="14">
    <location>
        <position position="25"/>
    </location>
    <ligand>
        <name>Mg(2+)</name>
        <dbReference type="ChEBI" id="CHEBI:18420"/>
        <label>2</label>
    </ligand>
</feature>
<dbReference type="InterPro" id="IPR011640">
    <property type="entry name" value="Fe2_transport_prot_B_C"/>
</dbReference>
<dbReference type="Gene3D" id="3.40.50.300">
    <property type="entry name" value="P-loop containing nucleotide triphosphate hydrolases"/>
    <property type="match status" value="1"/>
</dbReference>
<dbReference type="InterPro" id="IPR030389">
    <property type="entry name" value="G_FEOB_dom"/>
</dbReference>
<evidence type="ECO:0000256" key="4">
    <source>
        <dbReference type="ARBA" id="ARBA00022496"/>
    </source>
</evidence>
<dbReference type="EMBL" id="QWIU01000002">
    <property type="protein sequence ID" value="RNA61054.1"/>
    <property type="molecule type" value="Genomic_DNA"/>
</dbReference>
<keyword evidence="11 15" id="KW-0472">Membrane</keyword>
<evidence type="ECO:0000256" key="1">
    <source>
        <dbReference type="ARBA" id="ARBA00004651"/>
    </source>
</evidence>
<dbReference type="Pfam" id="PF07664">
    <property type="entry name" value="FeoB_C"/>
    <property type="match status" value="1"/>
</dbReference>
<dbReference type="InterPro" id="IPR011642">
    <property type="entry name" value="Gate_dom"/>
</dbReference>
<evidence type="ECO:0000256" key="2">
    <source>
        <dbReference type="ARBA" id="ARBA00022448"/>
    </source>
</evidence>
<dbReference type="Pfam" id="PF07670">
    <property type="entry name" value="Gate"/>
    <property type="match status" value="2"/>
</dbReference>
<keyword evidence="7 15" id="KW-1133">Transmembrane helix</keyword>
<keyword evidence="14" id="KW-0460">Magnesium</keyword>
<dbReference type="Pfam" id="PF02421">
    <property type="entry name" value="FeoB_N"/>
    <property type="match status" value="1"/>
</dbReference>
<dbReference type="CDD" id="cd01879">
    <property type="entry name" value="FeoB"/>
    <property type="match status" value="1"/>
</dbReference>
<feature type="transmembrane region" description="Helical" evidence="15">
    <location>
        <begin position="448"/>
        <end position="469"/>
    </location>
</feature>
<gene>
    <name evidence="17" type="primary">feoB</name>
    <name evidence="17" type="ORF">D1631_03440</name>
</gene>
<keyword evidence="9" id="KW-0406">Ion transport</keyword>
<evidence type="ECO:0000256" key="14">
    <source>
        <dbReference type="PIRSR" id="PIRSR603373-2"/>
    </source>
</evidence>
<evidence type="ECO:0000256" key="9">
    <source>
        <dbReference type="ARBA" id="ARBA00023065"/>
    </source>
</evidence>
<dbReference type="GO" id="GO:0046872">
    <property type="term" value="F:metal ion binding"/>
    <property type="evidence" value="ECO:0007669"/>
    <property type="project" value="UniProtKB-KW"/>
</dbReference>
<evidence type="ECO:0000313" key="18">
    <source>
        <dbReference type="Proteomes" id="UP000278775"/>
    </source>
</evidence>
<feature type="transmembrane region" description="Helical" evidence="15">
    <location>
        <begin position="332"/>
        <end position="356"/>
    </location>
</feature>
<feature type="binding site" evidence="13">
    <location>
        <begin position="13"/>
        <end position="20"/>
    </location>
    <ligand>
        <name>GTP</name>
        <dbReference type="ChEBI" id="CHEBI:37565"/>
        <label>1</label>
    </ligand>
</feature>
<comment type="caution">
    <text evidence="17">The sequence shown here is derived from an EMBL/GenBank/DDBJ whole genome shotgun (WGS) entry which is preliminary data.</text>
</comment>
<keyword evidence="6 13" id="KW-0547">Nucleotide-binding</keyword>
<keyword evidence="8 15" id="KW-0408">Iron</keyword>
<accession>A0A3M7TDD5</accession>
<dbReference type="NCBIfam" id="TIGR00437">
    <property type="entry name" value="feoB"/>
    <property type="match status" value="1"/>
</dbReference>
<evidence type="ECO:0000259" key="16">
    <source>
        <dbReference type="PROSITE" id="PS51711"/>
    </source>
</evidence>
<evidence type="ECO:0000256" key="15">
    <source>
        <dbReference type="RuleBase" id="RU362098"/>
    </source>
</evidence>
<dbReference type="GO" id="GO:0005525">
    <property type="term" value="F:GTP binding"/>
    <property type="evidence" value="ECO:0007669"/>
    <property type="project" value="UniProtKB-KW"/>
</dbReference>
<dbReference type="SUPFAM" id="SSF52540">
    <property type="entry name" value="P-loop containing nucleoside triphosphate hydrolases"/>
    <property type="match status" value="1"/>
</dbReference>
<name>A0A3M7TDD5_9FLAO</name>
<evidence type="ECO:0000256" key="8">
    <source>
        <dbReference type="ARBA" id="ARBA00023004"/>
    </source>
</evidence>
<dbReference type="OrthoDB" id="9809127at2"/>
<keyword evidence="10 13" id="KW-0342">GTP-binding</keyword>
<dbReference type="PROSITE" id="PS51711">
    <property type="entry name" value="G_FEOB"/>
    <property type="match status" value="1"/>
</dbReference>
<keyword evidence="3" id="KW-1003">Cell membrane</keyword>
<feature type="transmembrane region" description="Helical" evidence="15">
    <location>
        <begin position="507"/>
        <end position="528"/>
    </location>
</feature>
<keyword evidence="2 15" id="KW-0813">Transport</keyword>
<keyword evidence="4 15" id="KW-0410">Iron transport</keyword>
<sequence>MGENNKKKVLLVGNPNVGKSTVFNSLCNKKQKTGNYAGVTVASHSGNYIYKDQEVEVIDLPGSYSIYPSSEDEAIFSKFLIDEQKNYEGVIYILEALSLKRGLLLFQQIQDLGIPMILVVNQIDQAERRGITIDMQKLSEALGIKIIQTNAKEKIGIDEIKEAVDKNDFTKAPTLSFDTPNEHKDFINKLVHKGFENEYKAWVSLSLGKDLKKIESIGELLTEPEFKSLVPKRLQVQETVRRYQTVDKALTDVISKKQQFKELLTEKLDRVLVHKFWGYIFFFVILLIIFQSVFFLAEYPMNWIENFFTWLSAFTGDHLPEGPLNSLISNGIIPGIGGIVVFAPQIGILLYFLYLLEDSGYMARVVFLMDRLLRPFGLNGKSIVPLVSGTACAIPAVISTRNIENVKERLLTILVTPFMTCSARLPVYSIIIGLIISDGAFLGIKYKALVLMGMYFLGFAVALLSAAVLNKAIKNKGKTYLVMDLPTYKKPLFGYDFKMVLGKVWDFITGAGKIIFIVSIIIWFLSYFGPKQKNSEWVASNVELDHSYLAKMGKGIEPIIEPLGYDWKMGVGILTSFVAREVFVGTMSTLYSLEDDAPEVKVIDKMRRDVKPNGEKVFSFATGVSVLLFYAFAMQCISTFAVVYRETKSWKWTGLQVGMMTGLAYFVSMIIYQILK</sequence>
<feature type="transmembrane region" description="Helical" evidence="15">
    <location>
        <begin position="276"/>
        <end position="297"/>
    </location>
</feature>
<evidence type="ECO:0000256" key="5">
    <source>
        <dbReference type="ARBA" id="ARBA00022692"/>
    </source>
</evidence>
<evidence type="ECO:0000256" key="13">
    <source>
        <dbReference type="PIRSR" id="PIRSR603373-1"/>
    </source>
</evidence>
<proteinExistence type="inferred from homology"/>
<dbReference type="InterPro" id="IPR003373">
    <property type="entry name" value="Fe2_transport_prot-B"/>
</dbReference>
<keyword evidence="14" id="KW-0479">Metal-binding</keyword>
<dbReference type="PANTHER" id="PTHR43185:SF1">
    <property type="entry name" value="FE(2+) TRANSPORTER FEOB"/>
    <property type="match status" value="1"/>
</dbReference>
<dbReference type="InterPro" id="IPR027417">
    <property type="entry name" value="P-loop_NTPase"/>
</dbReference>
<feature type="binding site" evidence="14">
    <location>
        <position position="24"/>
    </location>
    <ligand>
        <name>Mg(2+)</name>
        <dbReference type="ChEBI" id="CHEBI:18420"/>
        <label>2</label>
    </ligand>
</feature>
<dbReference type="RefSeq" id="WP_122635231.1">
    <property type="nucleotide sequence ID" value="NZ_QWIU01000002.1"/>
</dbReference>
<evidence type="ECO:0000256" key="3">
    <source>
        <dbReference type="ARBA" id="ARBA00022475"/>
    </source>
</evidence>
<feature type="transmembrane region" description="Helical" evidence="15">
    <location>
        <begin position="410"/>
        <end position="436"/>
    </location>
</feature>
<organism evidence="17 18">
    <name type="scientific">Chryseobacterium nematophagum</name>
    <dbReference type="NCBI Taxonomy" id="2305228"/>
    <lineage>
        <taxon>Bacteria</taxon>
        <taxon>Pseudomonadati</taxon>
        <taxon>Bacteroidota</taxon>
        <taxon>Flavobacteriia</taxon>
        <taxon>Flavobacteriales</taxon>
        <taxon>Weeksellaceae</taxon>
        <taxon>Chryseobacterium group</taxon>
        <taxon>Chryseobacterium</taxon>
    </lineage>
</organism>
<feature type="domain" description="FeoB-type G" evidence="16">
    <location>
        <begin position="6"/>
        <end position="170"/>
    </location>
</feature>
<comment type="subcellular location">
    <subcellularLocation>
        <location evidence="15">Cell inner membrane</location>
        <topology evidence="15">Multi-pass membrane protein</topology>
    </subcellularLocation>
    <subcellularLocation>
        <location evidence="1">Cell membrane</location>
        <topology evidence="1">Multi-pass membrane protein</topology>
    </subcellularLocation>
</comment>
<evidence type="ECO:0000256" key="7">
    <source>
        <dbReference type="ARBA" id="ARBA00022989"/>
    </source>
</evidence>
<feature type="binding site" evidence="13">
    <location>
        <begin position="121"/>
        <end position="124"/>
    </location>
    <ligand>
        <name>GTP</name>
        <dbReference type="ChEBI" id="CHEBI:37565"/>
        <label>1</label>
    </ligand>
</feature>
<evidence type="ECO:0000256" key="11">
    <source>
        <dbReference type="ARBA" id="ARBA00023136"/>
    </source>
</evidence>
<evidence type="ECO:0000256" key="12">
    <source>
        <dbReference type="NCBIfam" id="TIGR00437"/>
    </source>
</evidence>
<evidence type="ECO:0000256" key="10">
    <source>
        <dbReference type="ARBA" id="ARBA00023134"/>
    </source>
</evidence>
<comment type="similarity">
    <text evidence="15">Belongs to the TRAFAC class TrmE-Era-EngA-EngB-Septin-like GTPase superfamily. FeoB GTPase (TC 9.A.8) family.</text>
</comment>
<dbReference type="InterPro" id="IPR005225">
    <property type="entry name" value="Small_GTP-bd"/>
</dbReference>
<feature type="binding site" evidence="13">
    <location>
        <begin position="59"/>
        <end position="62"/>
    </location>
    <ligand>
        <name>GTP</name>
        <dbReference type="ChEBI" id="CHEBI:37565"/>
        <label>1</label>
    </ligand>
</feature>
<dbReference type="Proteomes" id="UP000278775">
    <property type="component" value="Unassembled WGS sequence"/>
</dbReference>
<dbReference type="NCBIfam" id="TIGR00231">
    <property type="entry name" value="small_GTP"/>
    <property type="match status" value="1"/>
</dbReference>
<comment type="function">
    <text evidence="15">Probable transporter of a GTP-driven Fe(2+) uptake system.</text>
</comment>
<dbReference type="InterPro" id="IPR050860">
    <property type="entry name" value="FeoB_GTPase"/>
</dbReference>
<dbReference type="PANTHER" id="PTHR43185">
    <property type="entry name" value="FERROUS IRON TRANSPORT PROTEIN B"/>
    <property type="match status" value="1"/>
</dbReference>
<evidence type="ECO:0000313" key="17">
    <source>
        <dbReference type="EMBL" id="RNA61054.1"/>
    </source>
</evidence>
<keyword evidence="5 15" id="KW-0812">Transmembrane</keyword>
<dbReference type="GO" id="GO:0015093">
    <property type="term" value="F:ferrous iron transmembrane transporter activity"/>
    <property type="evidence" value="ECO:0007669"/>
    <property type="project" value="UniProtKB-UniRule"/>
</dbReference>
<protein>
    <recommendedName>
        <fullName evidence="12 15">Ferrous iron transport protein B</fullName>
    </recommendedName>
</protein>
<dbReference type="GO" id="GO:0005886">
    <property type="term" value="C:plasma membrane"/>
    <property type="evidence" value="ECO:0007669"/>
    <property type="project" value="UniProtKB-SubCell"/>
</dbReference>